<dbReference type="Proteomes" id="UP000887574">
    <property type="component" value="Unplaced"/>
</dbReference>
<sequence>MSNFVELNNNAMVRFGSGAAAVKFGGDPAAVNCQLWWWICCAISQEPLDPKKATYIKASRKDGKMSKKKLRAMRPKVLYNPYDWKDYADIDEYMRGLNFKSPAVNQSTNLSLGNIPNTTEKFNVGWGNDGEDAPENAQVKHVEEPLNPDWDDDDENAPKKVEVKSVFGHRFSRRSRVSFMILLSAVLT</sequence>
<evidence type="ECO:0000313" key="1">
    <source>
        <dbReference type="Proteomes" id="UP000887574"/>
    </source>
</evidence>
<accession>A0A915CYQ1</accession>
<name>A0A915CYQ1_9BILA</name>
<dbReference type="WBParaSite" id="jg13570">
    <property type="protein sequence ID" value="jg13570"/>
    <property type="gene ID" value="jg13570"/>
</dbReference>
<reference evidence="2" key="1">
    <citation type="submission" date="2022-11" db="UniProtKB">
        <authorList>
            <consortium name="WormBaseParasite"/>
        </authorList>
    </citation>
    <scope>IDENTIFICATION</scope>
</reference>
<organism evidence="1 2">
    <name type="scientific">Ditylenchus dipsaci</name>
    <dbReference type="NCBI Taxonomy" id="166011"/>
    <lineage>
        <taxon>Eukaryota</taxon>
        <taxon>Metazoa</taxon>
        <taxon>Ecdysozoa</taxon>
        <taxon>Nematoda</taxon>
        <taxon>Chromadorea</taxon>
        <taxon>Rhabditida</taxon>
        <taxon>Tylenchina</taxon>
        <taxon>Tylenchomorpha</taxon>
        <taxon>Sphaerularioidea</taxon>
        <taxon>Anguinidae</taxon>
        <taxon>Anguininae</taxon>
        <taxon>Ditylenchus</taxon>
    </lineage>
</organism>
<proteinExistence type="predicted"/>
<keyword evidence="1" id="KW-1185">Reference proteome</keyword>
<dbReference type="AlphaFoldDB" id="A0A915CYQ1"/>
<evidence type="ECO:0000313" key="2">
    <source>
        <dbReference type="WBParaSite" id="jg13570"/>
    </source>
</evidence>
<protein>
    <submittedName>
        <fullName evidence="2">Uncharacterized protein</fullName>
    </submittedName>
</protein>